<dbReference type="Proteomes" id="UP000070463">
    <property type="component" value="Unassembled WGS sequence"/>
</dbReference>
<proteinExistence type="predicted"/>
<protein>
    <submittedName>
        <fullName evidence="1">Uncharacterized protein</fullName>
    </submittedName>
</protein>
<gene>
    <name evidence="1" type="ORF">AKJ37_06180</name>
</gene>
<keyword evidence="2" id="KW-1185">Reference proteome</keyword>
<evidence type="ECO:0000313" key="2">
    <source>
        <dbReference type="Proteomes" id="UP000070463"/>
    </source>
</evidence>
<organism evidence="1 2">
    <name type="scientific">candidate division MSBL1 archaeon SCGC-AAA259I09</name>
    <dbReference type="NCBI Taxonomy" id="1698267"/>
    <lineage>
        <taxon>Archaea</taxon>
        <taxon>Methanobacteriati</taxon>
        <taxon>Methanobacteriota</taxon>
        <taxon>candidate division MSBL1</taxon>
    </lineage>
</organism>
<evidence type="ECO:0000313" key="1">
    <source>
        <dbReference type="EMBL" id="KXA96051.1"/>
    </source>
</evidence>
<comment type="caution">
    <text evidence="1">The sequence shown here is derived from an EMBL/GenBank/DDBJ whole genome shotgun (WGS) entry which is preliminary data.</text>
</comment>
<dbReference type="AlphaFoldDB" id="A0A133UPE1"/>
<reference evidence="1 2" key="1">
    <citation type="journal article" date="2016" name="Sci. Rep.">
        <title>Metabolic traits of an uncultured archaeal lineage -MSBL1- from brine pools of the Red Sea.</title>
        <authorList>
            <person name="Mwirichia R."/>
            <person name="Alam I."/>
            <person name="Rashid M."/>
            <person name="Vinu M."/>
            <person name="Ba-Alawi W."/>
            <person name="Anthony Kamau A."/>
            <person name="Kamanda Ngugi D."/>
            <person name="Goker M."/>
            <person name="Klenk H.P."/>
            <person name="Bajic V."/>
            <person name="Stingl U."/>
        </authorList>
    </citation>
    <scope>NUCLEOTIDE SEQUENCE [LARGE SCALE GENOMIC DNA]</scope>
    <source>
        <strain evidence="1">SCGC-AAA259I09</strain>
    </source>
</reference>
<name>A0A133UPE1_9EURY</name>
<accession>A0A133UPE1</accession>
<dbReference type="EMBL" id="LHXR01000113">
    <property type="protein sequence ID" value="KXA96051.1"/>
    <property type="molecule type" value="Genomic_DNA"/>
</dbReference>
<sequence>MVTPPLIRNHKKFSELGGIEGLKKLLRTHVCYIYGVSDKMSGNEIREEPGSQEKKIIFKKKREGIASKLYGSLEFDEKEIDKIVKAETWEL</sequence>